<reference evidence="1 2" key="1">
    <citation type="submission" date="2021-01" db="EMBL/GenBank/DDBJ databases">
        <title>Whole genome shotgun sequence of Planotetraspora phitsanulokensis NBRC 104273.</title>
        <authorList>
            <person name="Komaki H."/>
            <person name="Tamura T."/>
        </authorList>
    </citation>
    <scope>NUCLEOTIDE SEQUENCE [LARGE SCALE GENOMIC DNA]</scope>
    <source>
        <strain evidence="1 2">NBRC 104273</strain>
    </source>
</reference>
<protein>
    <submittedName>
        <fullName evidence="1">Uncharacterized protein</fullName>
    </submittedName>
</protein>
<name>A0A8J3U191_9ACTN</name>
<keyword evidence="2" id="KW-1185">Reference proteome</keyword>
<accession>A0A8J3U191</accession>
<dbReference type="EMBL" id="BOOP01000004">
    <property type="protein sequence ID" value="GII36386.1"/>
    <property type="molecule type" value="Genomic_DNA"/>
</dbReference>
<dbReference type="Proteomes" id="UP000622547">
    <property type="component" value="Unassembled WGS sequence"/>
</dbReference>
<evidence type="ECO:0000313" key="1">
    <source>
        <dbReference type="EMBL" id="GII36386.1"/>
    </source>
</evidence>
<gene>
    <name evidence="1" type="ORF">Pph01_13890</name>
</gene>
<proteinExistence type="predicted"/>
<organism evidence="1 2">
    <name type="scientific">Planotetraspora phitsanulokensis</name>
    <dbReference type="NCBI Taxonomy" id="575192"/>
    <lineage>
        <taxon>Bacteria</taxon>
        <taxon>Bacillati</taxon>
        <taxon>Actinomycetota</taxon>
        <taxon>Actinomycetes</taxon>
        <taxon>Streptosporangiales</taxon>
        <taxon>Streptosporangiaceae</taxon>
        <taxon>Planotetraspora</taxon>
    </lineage>
</organism>
<comment type="caution">
    <text evidence="1">The sequence shown here is derived from an EMBL/GenBank/DDBJ whole genome shotgun (WGS) entry which is preliminary data.</text>
</comment>
<dbReference type="AlphaFoldDB" id="A0A8J3U191"/>
<evidence type="ECO:0000313" key="2">
    <source>
        <dbReference type="Proteomes" id="UP000622547"/>
    </source>
</evidence>
<sequence>MAIWLRGLMLIPRKSATYRMASPPRSGVTLPPIPAAECHVLEVGGVLVPPGYTDPAHGNPYGTSHHDAFGAVPVGEPTRAAARAQAQRVVRFARVVEGLGVVA</sequence>